<evidence type="ECO:0000313" key="8">
    <source>
        <dbReference type="Proteomes" id="UP000256708"/>
    </source>
</evidence>
<dbReference type="InterPro" id="IPR006664">
    <property type="entry name" value="OMP_bac"/>
</dbReference>
<dbReference type="CDD" id="cd07185">
    <property type="entry name" value="OmpA_C-like"/>
    <property type="match status" value="1"/>
</dbReference>
<evidence type="ECO:0000256" key="5">
    <source>
        <dbReference type="SAM" id="SignalP"/>
    </source>
</evidence>
<protein>
    <submittedName>
        <fullName evidence="7">Flagellar motor protein MotB</fullName>
    </submittedName>
</protein>
<dbReference type="Gene3D" id="3.30.1330.60">
    <property type="entry name" value="OmpA-like domain"/>
    <property type="match status" value="1"/>
</dbReference>
<evidence type="ECO:0000256" key="3">
    <source>
        <dbReference type="ARBA" id="ARBA00023237"/>
    </source>
</evidence>
<evidence type="ECO:0000313" key="7">
    <source>
        <dbReference type="EMBL" id="RDV11537.1"/>
    </source>
</evidence>
<proteinExistence type="predicted"/>
<dbReference type="RefSeq" id="WP_115568197.1">
    <property type="nucleotide sequence ID" value="NZ_QRGR01000040.1"/>
</dbReference>
<dbReference type="SUPFAM" id="SSF103088">
    <property type="entry name" value="OmpA-like"/>
    <property type="match status" value="1"/>
</dbReference>
<organism evidence="7 8">
    <name type="scientific">Pontibacter diazotrophicus</name>
    <dbReference type="NCBI Taxonomy" id="1400979"/>
    <lineage>
        <taxon>Bacteria</taxon>
        <taxon>Pseudomonadati</taxon>
        <taxon>Bacteroidota</taxon>
        <taxon>Cytophagia</taxon>
        <taxon>Cytophagales</taxon>
        <taxon>Hymenobacteraceae</taxon>
        <taxon>Pontibacter</taxon>
    </lineage>
</organism>
<evidence type="ECO:0000256" key="1">
    <source>
        <dbReference type="ARBA" id="ARBA00004442"/>
    </source>
</evidence>
<reference evidence="8" key="1">
    <citation type="submission" date="2018-08" db="EMBL/GenBank/DDBJ databases">
        <authorList>
            <person name="Liu Z.-W."/>
            <person name="Du Z.-J."/>
        </authorList>
    </citation>
    <scope>NUCLEOTIDE SEQUENCE [LARGE SCALE GENOMIC DNA]</scope>
    <source>
        <strain evidence="8">H4X</strain>
    </source>
</reference>
<dbReference type="InterPro" id="IPR006665">
    <property type="entry name" value="OmpA-like"/>
</dbReference>
<feature type="signal peptide" evidence="5">
    <location>
        <begin position="1"/>
        <end position="24"/>
    </location>
</feature>
<dbReference type="SUPFAM" id="SSF48452">
    <property type="entry name" value="TPR-like"/>
    <property type="match status" value="1"/>
</dbReference>
<sequence length="668" mass="75055">MKYKYTPLCLVVAAMLGFGPVAHSQSSLRKANKQYENYEFALALENYQEAIQKRTPDLETATRIADAYRLTRQTEQAENWYGKIVKMTGREPMNLFYFAEALRSNGKYAEAKEQYMAWGEEMPDKAEQAQELIEATEMAARWMKQPAVAKVEPLQVLNYANYSDFSPMQYGNKGIIFTSDRGVKPVTGDKKKDQAQLHGWTGRPYLQLFTAEQDVQGNWGNPMPLQDVINSDYHNATASAAEDGKTLYFTRTQVMQRKTHVNSDPTSWVKAAEPEVKDYVNRLEIFTAEKQSGNWSNIQPFVYNKVEEYSVGHPALSPDGQVLYFVSDMPGGMGDTDVYYSLRKADGSWGEPINAGVVVNTPGRESFPYVDAKGKLFFASDGHVGMGELDIFSAEGTQGNWQKVKNLGYPVNTPKNDYGIMFTEPGKKGLLSSNRDASNGTDDIFTFDILNKPVVLAITTLERKQDKQKRTVQELLPETRIVMAQKSLEDSTVFVTDNSGKHFLDGRAGDTYTFMGAKHGYLKMQTTAEVPATAPDTVEVVLLFDKNELEKAIVLENIYYDLDKSDIRTDAASELNKLATLLENNPQIEIELSAHTDSRESQDYNQILSERRAQAAVDYLVSRGIDRSRLTAKGYGKTRLVNGCGDGVVCPEEDHQKNRRTEFVIKKN</sequence>
<dbReference type="InterPro" id="IPR036737">
    <property type="entry name" value="OmpA-like_sf"/>
</dbReference>
<dbReference type="SUPFAM" id="SSF82171">
    <property type="entry name" value="DPP6 N-terminal domain-like"/>
    <property type="match status" value="1"/>
</dbReference>
<dbReference type="AlphaFoldDB" id="A0A3D8L2U2"/>
<feature type="chain" id="PRO_5017836383" evidence="5">
    <location>
        <begin position="25"/>
        <end position="668"/>
    </location>
</feature>
<keyword evidence="2 4" id="KW-0472">Membrane</keyword>
<dbReference type="Pfam" id="PF00691">
    <property type="entry name" value="OmpA"/>
    <property type="match status" value="1"/>
</dbReference>
<dbReference type="PANTHER" id="PTHR30329:SF21">
    <property type="entry name" value="LIPOPROTEIN YIAD-RELATED"/>
    <property type="match status" value="1"/>
</dbReference>
<dbReference type="EMBL" id="QRGR01000040">
    <property type="protein sequence ID" value="RDV11537.1"/>
    <property type="molecule type" value="Genomic_DNA"/>
</dbReference>
<gene>
    <name evidence="7" type="ORF">DXT99_24355</name>
</gene>
<comment type="caution">
    <text evidence="7">The sequence shown here is derived from an EMBL/GenBank/DDBJ whole genome shotgun (WGS) entry which is preliminary data.</text>
</comment>
<keyword evidence="8" id="KW-1185">Reference proteome</keyword>
<evidence type="ECO:0000259" key="6">
    <source>
        <dbReference type="PROSITE" id="PS51123"/>
    </source>
</evidence>
<dbReference type="GO" id="GO:0009279">
    <property type="term" value="C:cell outer membrane"/>
    <property type="evidence" value="ECO:0007669"/>
    <property type="project" value="UniProtKB-SubCell"/>
</dbReference>
<name>A0A3D8L2U2_9BACT</name>
<evidence type="ECO:0000256" key="4">
    <source>
        <dbReference type="PROSITE-ProRule" id="PRU00473"/>
    </source>
</evidence>
<feature type="domain" description="OmpA-like" evidence="6">
    <location>
        <begin position="547"/>
        <end position="668"/>
    </location>
</feature>
<dbReference type="InterPro" id="IPR011990">
    <property type="entry name" value="TPR-like_helical_dom_sf"/>
</dbReference>
<comment type="subcellular location">
    <subcellularLocation>
        <location evidence="1">Cell outer membrane</location>
    </subcellularLocation>
</comment>
<dbReference type="Proteomes" id="UP000256708">
    <property type="component" value="Unassembled WGS sequence"/>
</dbReference>
<dbReference type="PRINTS" id="PR01021">
    <property type="entry name" value="OMPADOMAIN"/>
</dbReference>
<keyword evidence="7" id="KW-0282">Flagellum</keyword>
<dbReference type="Gene3D" id="1.25.40.10">
    <property type="entry name" value="Tetratricopeptide repeat domain"/>
    <property type="match status" value="1"/>
</dbReference>
<keyword evidence="7" id="KW-0966">Cell projection</keyword>
<keyword evidence="3" id="KW-0998">Cell outer membrane</keyword>
<dbReference type="InterPro" id="IPR050330">
    <property type="entry name" value="Bact_OuterMem_StrucFunc"/>
</dbReference>
<dbReference type="Pfam" id="PF07676">
    <property type="entry name" value="PD40"/>
    <property type="match status" value="3"/>
</dbReference>
<keyword evidence="7" id="KW-0969">Cilium</keyword>
<dbReference type="PANTHER" id="PTHR30329">
    <property type="entry name" value="STATOR ELEMENT OF FLAGELLAR MOTOR COMPLEX"/>
    <property type="match status" value="1"/>
</dbReference>
<dbReference type="InterPro" id="IPR011659">
    <property type="entry name" value="WD40"/>
</dbReference>
<dbReference type="OrthoDB" id="1488841at2"/>
<evidence type="ECO:0000256" key="2">
    <source>
        <dbReference type="ARBA" id="ARBA00023136"/>
    </source>
</evidence>
<keyword evidence="5" id="KW-0732">Signal</keyword>
<dbReference type="PROSITE" id="PS51123">
    <property type="entry name" value="OMPA_2"/>
    <property type="match status" value="1"/>
</dbReference>
<accession>A0A3D8L2U2</accession>